<dbReference type="AlphaFoldDB" id="A0A7N0U082"/>
<dbReference type="Gramene" id="Kaladp0048s0978.1.v1.1">
    <property type="protein sequence ID" value="Kaladp0048s0978.1.v1.1.CDS.1"/>
    <property type="gene ID" value="Kaladp0048s0978.v1.1"/>
</dbReference>
<keyword evidence="3" id="KW-1185">Reference proteome</keyword>
<protein>
    <submittedName>
        <fullName evidence="2">Uncharacterized protein</fullName>
    </submittedName>
</protein>
<proteinExistence type="predicted"/>
<dbReference type="Proteomes" id="UP000594263">
    <property type="component" value="Unplaced"/>
</dbReference>
<dbReference type="EnsemblPlants" id="Kaladp0048s0978.1.v1.1">
    <property type="protein sequence ID" value="Kaladp0048s0978.1.v1.1.CDS.1"/>
    <property type="gene ID" value="Kaladp0048s0978.v1.1"/>
</dbReference>
<accession>A0A7N0U082</accession>
<evidence type="ECO:0000313" key="3">
    <source>
        <dbReference type="Proteomes" id="UP000594263"/>
    </source>
</evidence>
<name>A0A7N0U082_KALFE</name>
<dbReference type="Gene3D" id="3.40.50.300">
    <property type="entry name" value="P-loop containing nucleotide triphosphate hydrolases"/>
    <property type="match status" value="1"/>
</dbReference>
<evidence type="ECO:0000256" key="1">
    <source>
        <dbReference type="SAM" id="MobiDB-lite"/>
    </source>
</evidence>
<reference evidence="2" key="1">
    <citation type="submission" date="2021-01" db="UniProtKB">
        <authorList>
            <consortium name="EnsemblPlants"/>
        </authorList>
    </citation>
    <scope>IDENTIFICATION</scope>
</reference>
<feature type="region of interest" description="Disordered" evidence="1">
    <location>
        <begin position="1"/>
        <end position="28"/>
    </location>
</feature>
<dbReference type="InterPro" id="IPR027417">
    <property type="entry name" value="P-loop_NTPase"/>
</dbReference>
<dbReference type="SUPFAM" id="SSF52540">
    <property type="entry name" value="P-loop containing nucleoside triphosphate hydrolases"/>
    <property type="match status" value="1"/>
</dbReference>
<evidence type="ECO:0000313" key="2">
    <source>
        <dbReference type="EnsemblPlants" id="Kaladp0048s0978.1.v1.1.CDS.1"/>
    </source>
</evidence>
<organism evidence="2 3">
    <name type="scientific">Kalanchoe fedtschenkoi</name>
    <name type="common">Lavender scallops</name>
    <name type="synonym">South American air plant</name>
    <dbReference type="NCBI Taxonomy" id="63787"/>
    <lineage>
        <taxon>Eukaryota</taxon>
        <taxon>Viridiplantae</taxon>
        <taxon>Streptophyta</taxon>
        <taxon>Embryophyta</taxon>
        <taxon>Tracheophyta</taxon>
        <taxon>Spermatophyta</taxon>
        <taxon>Magnoliopsida</taxon>
        <taxon>eudicotyledons</taxon>
        <taxon>Gunneridae</taxon>
        <taxon>Pentapetalae</taxon>
        <taxon>Saxifragales</taxon>
        <taxon>Crassulaceae</taxon>
        <taxon>Kalanchoe</taxon>
    </lineage>
</organism>
<sequence length="91" mass="9769">MEIHRAASGPESEEYCHNGDNDAEDVSGFRNNGEGPMFLVWKDVSVILPDGSASKWLLSGLSGFAEPGRITAIMGPSGSGLFLEGLWRVPF</sequence>